<sequence>MDNPQESYAHSPQFKLWKNSLSLMRTYNLHMSADEMKEIDQELAKAQAHISFFLNDGAPIHRLPPELLIKIFYYVPASSIGRDTVVWAPNVFKIQDIVALCSVCQRWRKIIFNAYILWSSINRLVGYPSSRLPPSVILNIKLEPEAQDRQLLAFRNFLTSTIARTRELHIVNRSAAGVRFPLDQGLAEAPALEVLSIVGSSVAPQFFETPIPQLRTLFLSRCVGLPTGPLPQLTQLALCSIGRVEISQVLSLLSAAPALQDLYLAKCLQQSNGDVVDNVASPVPLKHLRRVFIEEEEPHLVTLLVSSMALEPFAAIRIHYTFTTQLHLSTSRFSHSLLPITEQVSEFSFIPRAQSFRMIATSSVSGFLLDWTSVFGLHQPLPSSWFTELFPGARPRRVSLLHTGYPGKNFPSGMLRGLPESVETLSTSAIFLPCLAKDLAFRDETSRAPCPNLSTLRILMNRVCKKHRMRPFPLSKVAPAIVEVLNLRAQLGHPIRKVIIGFYNDRNNEGLKLHGINSVKRAVEYLEFASYTNIPFMKLPSVCAREDGKWWPSWTYALDGGGKKYQGSPFWTPTTNELIAEEAEPNASSDSDNGPGSE</sequence>
<keyword evidence="3" id="KW-1185">Reference proteome</keyword>
<gene>
    <name evidence="2" type="ORF">OBBRIDRAFT_890574</name>
</gene>
<evidence type="ECO:0000259" key="1">
    <source>
        <dbReference type="Pfam" id="PF12937"/>
    </source>
</evidence>
<organism evidence="2 3">
    <name type="scientific">Obba rivulosa</name>
    <dbReference type="NCBI Taxonomy" id="1052685"/>
    <lineage>
        <taxon>Eukaryota</taxon>
        <taxon>Fungi</taxon>
        <taxon>Dikarya</taxon>
        <taxon>Basidiomycota</taxon>
        <taxon>Agaricomycotina</taxon>
        <taxon>Agaricomycetes</taxon>
        <taxon>Polyporales</taxon>
        <taxon>Gelatoporiaceae</taxon>
        <taxon>Obba</taxon>
    </lineage>
</organism>
<reference evidence="2 3" key="1">
    <citation type="submission" date="2016-07" db="EMBL/GenBank/DDBJ databases">
        <title>Draft genome of the white-rot fungus Obba rivulosa 3A-2.</title>
        <authorList>
            <consortium name="DOE Joint Genome Institute"/>
            <person name="Miettinen O."/>
            <person name="Riley R."/>
            <person name="Acob R."/>
            <person name="Barry K."/>
            <person name="Cullen D."/>
            <person name="De Vries R."/>
            <person name="Hainaut M."/>
            <person name="Hatakka A."/>
            <person name="Henrissat B."/>
            <person name="Hilden K."/>
            <person name="Kuo R."/>
            <person name="Labutti K."/>
            <person name="Lipzen A."/>
            <person name="Makela M.R."/>
            <person name="Sandor L."/>
            <person name="Spatafora J.W."/>
            <person name="Grigoriev I.V."/>
            <person name="Hibbett D.S."/>
        </authorList>
    </citation>
    <scope>NUCLEOTIDE SEQUENCE [LARGE SCALE GENOMIC DNA]</scope>
    <source>
        <strain evidence="2 3">3A-2</strain>
    </source>
</reference>
<dbReference type="CDD" id="cd09917">
    <property type="entry name" value="F-box_SF"/>
    <property type="match status" value="1"/>
</dbReference>
<dbReference type="SUPFAM" id="SSF52047">
    <property type="entry name" value="RNI-like"/>
    <property type="match status" value="1"/>
</dbReference>
<evidence type="ECO:0000313" key="3">
    <source>
        <dbReference type="Proteomes" id="UP000250043"/>
    </source>
</evidence>
<name>A0A8E2AKN9_9APHY</name>
<dbReference type="AlphaFoldDB" id="A0A8E2AKN9"/>
<dbReference type="Pfam" id="PF12937">
    <property type="entry name" value="F-box-like"/>
    <property type="match status" value="1"/>
</dbReference>
<dbReference type="InterPro" id="IPR001810">
    <property type="entry name" value="F-box_dom"/>
</dbReference>
<dbReference type="EMBL" id="KV722533">
    <property type="protein sequence ID" value="OCH86341.1"/>
    <property type="molecule type" value="Genomic_DNA"/>
</dbReference>
<feature type="domain" description="F-box" evidence="1">
    <location>
        <begin position="60"/>
        <end position="122"/>
    </location>
</feature>
<dbReference type="OrthoDB" id="2800666at2759"/>
<dbReference type="Proteomes" id="UP000250043">
    <property type="component" value="Unassembled WGS sequence"/>
</dbReference>
<evidence type="ECO:0000313" key="2">
    <source>
        <dbReference type="EMBL" id="OCH86341.1"/>
    </source>
</evidence>
<dbReference type="Gene3D" id="3.80.10.10">
    <property type="entry name" value="Ribonuclease Inhibitor"/>
    <property type="match status" value="1"/>
</dbReference>
<proteinExistence type="predicted"/>
<protein>
    <recommendedName>
        <fullName evidence="1">F-box domain-containing protein</fullName>
    </recommendedName>
</protein>
<accession>A0A8E2AKN9</accession>
<dbReference type="InterPro" id="IPR032675">
    <property type="entry name" value="LRR_dom_sf"/>
</dbReference>